<dbReference type="Gene3D" id="3.40.50.12370">
    <property type="match status" value="1"/>
</dbReference>
<gene>
    <name evidence="1" type="ORF">FHS50_001982</name>
</gene>
<dbReference type="SUPFAM" id="SSF52402">
    <property type="entry name" value="Adenine nucleotide alpha hydrolases-like"/>
    <property type="match status" value="2"/>
</dbReference>
<proteinExistence type="predicted"/>
<dbReference type="RefSeq" id="WP_183934274.1">
    <property type="nucleotide sequence ID" value="NZ_JACICF010000002.1"/>
</dbReference>
<organism evidence="1 2">
    <name type="scientific">Sphingomicrobium lutaoense</name>
    <dbReference type="NCBI Taxonomy" id="515949"/>
    <lineage>
        <taxon>Bacteria</taxon>
        <taxon>Pseudomonadati</taxon>
        <taxon>Pseudomonadota</taxon>
        <taxon>Alphaproteobacteria</taxon>
        <taxon>Sphingomonadales</taxon>
        <taxon>Sphingomonadaceae</taxon>
        <taxon>Sphingomicrobium</taxon>
    </lineage>
</organism>
<dbReference type="Proteomes" id="UP000578569">
    <property type="component" value="Unassembled WGS sequence"/>
</dbReference>
<reference evidence="1 2" key="1">
    <citation type="submission" date="2020-08" db="EMBL/GenBank/DDBJ databases">
        <title>Genomic Encyclopedia of Type Strains, Phase IV (KMG-IV): sequencing the most valuable type-strain genomes for metagenomic binning, comparative biology and taxonomic classification.</title>
        <authorList>
            <person name="Goeker M."/>
        </authorList>
    </citation>
    <scope>NUCLEOTIDE SEQUENCE [LARGE SCALE GENOMIC DNA]</scope>
    <source>
        <strain evidence="1 2">DSM 24194</strain>
    </source>
</reference>
<evidence type="ECO:0000313" key="1">
    <source>
        <dbReference type="EMBL" id="MBB3764920.1"/>
    </source>
</evidence>
<dbReference type="AlphaFoldDB" id="A0A839Z2S1"/>
<evidence type="ECO:0000313" key="2">
    <source>
        <dbReference type="Proteomes" id="UP000578569"/>
    </source>
</evidence>
<dbReference type="EMBL" id="JACICF010000002">
    <property type="protein sequence ID" value="MBB3764920.1"/>
    <property type="molecule type" value="Genomic_DNA"/>
</dbReference>
<keyword evidence="2" id="KW-1185">Reference proteome</keyword>
<sequence length="270" mass="29842">MTTILLDAQDDERIQAVTEAALAWTRATGGHLHCLQVSPYEAYVTSGGFGDLYGLGQLTKAIDERGEAFEKELREELGNEDVSWDYNRQTGHAITAIVHRAAMADLLVTSRHVHRAIGWSSALARLGEILTRSRTPVFIPGDDDHHVDPKGTAVIAWDGSYEIANTVRTSVPFLRLASDVKVVTVEEKEEEFPGTELLKYLSRHDVHAELHVEPFDEDEVETVLLGHARLSENPYLVVGAYSHSRVGEYLFGGVTRSLLKSCPVGLVMSH</sequence>
<name>A0A839Z2S1_9SPHN</name>
<protein>
    <submittedName>
        <fullName evidence="1">Nucleotide-binding universal stress UspA family protein</fullName>
    </submittedName>
</protein>
<comment type="caution">
    <text evidence="1">The sequence shown here is derived from an EMBL/GenBank/DDBJ whole genome shotgun (WGS) entry which is preliminary data.</text>
</comment>
<accession>A0A839Z2S1</accession>